<feature type="transmembrane region" description="Helical" evidence="5">
    <location>
        <begin position="142"/>
        <end position="167"/>
    </location>
</feature>
<dbReference type="PANTHER" id="PTHR42718">
    <property type="entry name" value="MAJOR FACILITATOR SUPERFAMILY MULTIDRUG TRANSPORTER MFSC"/>
    <property type="match status" value="1"/>
</dbReference>
<dbReference type="Gene3D" id="1.20.1250.20">
    <property type="entry name" value="MFS general substrate transporter like domains"/>
    <property type="match status" value="1"/>
</dbReference>
<evidence type="ECO:0000256" key="5">
    <source>
        <dbReference type="SAM" id="Phobius"/>
    </source>
</evidence>
<dbReference type="InterPro" id="IPR036259">
    <property type="entry name" value="MFS_trans_sf"/>
</dbReference>
<feature type="transmembrane region" description="Helical" evidence="5">
    <location>
        <begin position="107"/>
        <end position="130"/>
    </location>
</feature>
<feature type="transmembrane region" description="Helical" evidence="5">
    <location>
        <begin position="18"/>
        <end position="40"/>
    </location>
</feature>
<evidence type="ECO:0000313" key="8">
    <source>
        <dbReference type="Proteomes" id="UP000283374"/>
    </source>
</evidence>
<feature type="transmembrane region" description="Helical" evidence="5">
    <location>
        <begin position="369"/>
        <end position="387"/>
    </location>
</feature>
<evidence type="ECO:0000256" key="2">
    <source>
        <dbReference type="ARBA" id="ARBA00022692"/>
    </source>
</evidence>
<accession>A0A413RR00</accession>
<gene>
    <name evidence="7" type="ORF">D1825_01660</name>
</gene>
<evidence type="ECO:0000256" key="4">
    <source>
        <dbReference type="ARBA" id="ARBA00023136"/>
    </source>
</evidence>
<feature type="transmembrane region" description="Helical" evidence="5">
    <location>
        <begin position="173"/>
        <end position="196"/>
    </location>
</feature>
<dbReference type="OrthoDB" id="7375466at2"/>
<dbReference type="Gene3D" id="1.20.1720.10">
    <property type="entry name" value="Multidrug resistance protein D"/>
    <property type="match status" value="1"/>
</dbReference>
<dbReference type="SUPFAM" id="SSF103473">
    <property type="entry name" value="MFS general substrate transporter"/>
    <property type="match status" value="1"/>
</dbReference>
<feature type="transmembrane region" description="Helical" evidence="5">
    <location>
        <begin position="417"/>
        <end position="436"/>
    </location>
</feature>
<proteinExistence type="predicted"/>
<comment type="subcellular location">
    <subcellularLocation>
        <location evidence="1">Cell membrane</location>
        <topology evidence="1">Multi-pass membrane protein</topology>
    </subcellularLocation>
</comment>
<evidence type="ECO:0000313" key="7">
    <source>
        <dbReference type="EMBL" id="RHA44363.1"/>
    </source>
</evidence>
<dbReference type="Proteomes" id="UP000283374">
    <property type="component" value="Unassembled WGS sequence"/>
</dbReference>
<dbReference type="GO" id="GO:0005886">
    <property type="term" value="C:plasma membrane"/>
    <property type="evidence" value="ECO:0007669"/>
    <property type="project" value="UniProtKB-SubCell"/>
</dbReference>
<keyword evidence="3 5" id="KW-1133">Transmembrane helix</keyword>
<dbReference type="InterPro" id="IPR020846">
    <property type="entry name" value="MFS_dom"/>
</dbReference>
<dbReference type="Pfam" id="PF07690">
    <property type="entry name" value="MFS_1"/>
    <property type="match status" value="1"/>
</dbReference>
<dbReference type="EMBL" id="QWKP01000087">
    <property type="protein sequence ID" value="RHA44363.1"/>
    <property type="molecule type" value="Genomic_DNA"/>
</dbReference>
<feature type="transmembrane region" description="Helical" evidence="5">
    <location>
        <begin position="277"/>
        <end position="302"/>
    </location>
</feature>
<organism evidence="7 8">
    <name type="scientific">Cellulomonas rhizosphaerae</name>
    <dbReference type="NCBI Taxonomy" id="2293719"/>
    <lineage>
        <taxon>Bacteria</taxon>
        <taxon>Bacillati</taxon>
        <taxon>Actinomycetota</taxon>
        <taxon>Actinomycetes</taxon>
        <taxon>Micrococcales</taxon>
        <taxon>Cellulomonadaceae</taxon>
        <taxon>Cellulomonas</taxon>
    </lineage>
</organism>
<sequence>MSDVVVGKNATTRTGDRVLAVCLVVGFATLIDQAILTVAIPSVRASLDAGTAQVQWIVAAYSLGFAIALVPAGRLGDARGRRGLLVGGVATFSVLSVVAATATSADVVIVCRLLQGLAAGTANPQVIGLIQDHFTGWRRTRALGAYATVAGFAGVIAPLLGGAVVGLAGGADAWRWVVVLNVPFGLAAAVLGLAWLPRVARVAGRAQLDVPGAILLGAATLAVLLPAVALSGGGSASPWSVSAVVAIVVALVVWERRYARRGGRPILLPALLTGRRFATGTLVATFSFGSSLGTALVLMLFLQEGLGLSAWEAGLVGAPGAVLGALCSAFAWRVASRYGRPAVTVALAAVAGSLVVSAALVAWASPTVLVVGLVVTQVVGGAGSGLVHAPNQALTLEEVPLGTSGLAAGFLQVAQRISAVLALAVLGGIVLASVSAGELAAYRHATVVALGVTAALVLASVVASLSDRRSAPPTLVPAPALECAAA</sequence>
<feature type="transmembrane region" description="Helical" evidence="5">
    <location>
        <begin position="208"/>
        <end position="230"/>
    </location>
</feature>
<dbReference type="PROSITE" id="PS50850">
    <property type="entry name" value="MFS"/>
    <property type="match status" value="1"/>
</dbReference>
<protein>
    <submittedName>
        <fullName evidence="7">MFS transporter</fullName>
    </submittedName>
</protein>
<evidence type="ECO:0000256" key="1">
    <source>
        <dbReference type="ARBA" id="ARBA00004651"/>
    </source>
</evidence>
<dbReference type="GO" id="GO:0022857">
    <property type="term" value="F:transmembrane transporter activity"/>
    <property type="evidence" value="ECO:0007669"/>
    <property type="project" value="InterPro"/>
</dbReference>
<keyword evidence="4 5" id="KW-0472">Membrane</keyword>
<keyword evidence="8" id="KW-1185">Reference proteome</keyword>
<evidence type="ECO:0000259" key="6">
    <source>
        <dbReference type="PROSITE" id="PS50850"/>
    </source>
</evidence>
<feature type="transmembrane region" description="Helical" evidence="5">
    <location>
        <begin position="342"/>
        <end position="363"/>
    </location>
</feature>
<name>A0A413RR00_9CELL</name>
<feature type="transmembrane region" description="Helical" evidence="5">
    <location>
        <begin position="236"/>
        <end position="256"/>
    </location>
</feature>
<dbReference type="InterPro" id="IPR011701">
    <property type="entry name" value="MFS"/>
</dbReference>
<feature type="domain" description="Major facilitator superfamily (MFS) profile" evidence="6">
    <location>
        <begin position="18"/>
        <end position="469"/>
    </location>
</feature>
<dbReference type="AlphaFoldDB" id="A0A413RR00"/>
<dbReference type="PANTHER" id="PTHR42718:SF39">
    <property type="entry name" value="ACTINORHODIN TRANSPORTER-RELATED"/>
    <property type="match status" value="1"/>
</dbReference>
<feature type="transmembrane region" description="Helical" evidence="5">
    <location>
        <begin position="314"/>
        <end position="335"/>
    </location>
</feature>
<comment type="caution">
    <text evidence="7">The sequence shown here is derived from an EMBL/GenBank/DDBJ whole genome shotgun (WGS) entry which is preliminary data.</text>
</comment>
<reference evidence="7 8" key="1">
    <citation type="submission" date="2018-08" db="EMBL/GenBank/DDBJ databases">
        <title>Cellulomonas rhizosphaerae sp. nov., a novel actinomycete isolated from soil.</title>
        <authorList>
            <person name="Tian Y."/>
        </authorList>
    </citation>
    <scope>NUCLEOTIDE SEQUENCE [LARGE SCALE GENOMIC DNA]</scope>
    <source>
        <strain evidence="7 8">NEAU-TCZ24</strain>
    </source>
</reference>
<feature type="transmembrane region" description="Helical" evidence="5">
    <location>
        <begin position="52"/>
        <end position="72"/>
    </location>
</feature>
<evidence type="ECO:0000256" key="3">
    <source>
        <dbReference type="ARBA" id="ARBA00022989"/>
    </source>
</evidence>
<feature type="transmembrane region" description="Helical" evidence="5">
    <location>
        <begin position="84"/>
        <end position="101"/>
    </location>
</feature>
<feature type="transmembrane region" description="Helical" evidence="5">
    <location>
        <begin position="442"/>
        <end position="465"/>
    </location>
</feature>
<keyword evidence="2 5" id="KW-0812">Transmembrane</keyword>